<protein>
    <submittedName>
        <fullName evidence="2">Ion_trans domain-containing protein</fullName>
    </submittedName>
</protein>
<proteinExistence type="predicted"/>
<evidence type="ECO:0000313" key="2">
    <source>
        <dbReference type="WBParaSite" id="RSKR_0000160600.1"/>
    </source>
</evidence>
<organism evidence="1 2">
    <name type="scientific">Rhabditophanes sp. KR3021</name>
    <dbReference type="NCBI Taxonomy" id="114890"/>
    <lineage>
        <taxon>Eukaryota</taxon>
        <taxon>Metazoa</taxon>
        <taxon>Ecdysozoa</taxon>
        <taxon>Nematoda</taxon>
        <taxon>Chromadorea</taxon>
        <taxon>Rhabditida</taxon>
        <taxon>Tylenchina</taxon>
        <taxon>Panagrolaimomorpha</taxon>
        <taxon>Strongyloidoidea</taxon>
        <taxon>Alloionematidae</taxon>
        <taxon>Rhabditophanes</taxon>
    </lineage>
</organism>
<dbReference type="WBParaSite" id="RSKR_0000160600.1">
    <property type="protein sequence ID" value="RSKR_0000160600.1"/>
    <property type="gene ID" value="RSKR_0000160600"/>
</dbReference>
<sequence>MYRSRIVFRDDAFDGRNAFEWAPPVRVISVVSLLACTLDLLADFLMCAKIAQHLDNFQSDTAFKAANGFFFFTGVSVLVYIMEMTDICLTLKNDFEDMVMARVAKSLVLALEEVPLPILLNIMYSQEPRMAIAATVNLGSWIKLVALLWGLVKFTKLRFLWCCLPLNPKHDLSENTRRCFQFTFYRIVMLIINFCHFAAIAIVIVNIVDSSKGGRPIFVRRD</sequence>
<accession>A0AC35TKR7</accession>
<name>A0AC35TKR7_9BILA</name>
<reference evidence="2" key="1">
    <citation type="submission" date="2016-11" db="UniProtKB">
        <authorList>
            <consortium name="WormBaseParasite"/>
        </authorList>
    </citation>
    <scope>IDENTIFICATION</scope>
    <source>
        <strain evidence="2">KR3021</strain>
    </source>
</reference>
<dbReference type="Proteomes" id="UP000095286">
    <property type="component" value="Unplaced"/>
</dbReference>
<evidence type="ECO:0000313" key="1">
    <source>
        <dbReference type="Proteomes" id="UP000095286"/>
    </source>
</evidence>